<dbReference type="InterPro" id="IPR058058">
    <property type="entry name" value="CBU_0592-like"/>
</dbReference>
<evidence type="ECO:0000313" key="3">
    <source>
        <dbReference type="EMBL" id="MDM7861850.1"/>
    </source>
</evidence>
<protein>
    <recommendedName>
        <fullName evidence="2">CBU-0592-like domain-containing protein</fullName>
    </recommendedName>
</protein>
<name>A0ABT7T083_9ALTE</name>
<feature type="domain" description="CBU-0592-like" evidence="2">
    <location>
        <begin position="4"/>
        <end position="71"/>
    </location>
</feature>
<accession>A0ABT7T083</accession>
<feature type="transmembrane region" description="Helical" evidence="1">
    <location>
        <begin position="85"/>
        <end position="105"/>
    </location>
</feature>
<dbReference type="NCBIfam" id="NF047864">
    <property type="entry name" value="CBU_0592_membra"/>
    <property type="match status" value="1"/>
</dbReference>
<evidence type="ECO:0000259" key="2">
    <source>
        <dbReference type="Pfam" id="PF26604"/>
    </source>
</evidence>
<feature type="domain" description="CBU-0592-like" evidence="2">
    <location>
        <begin position="111"/>
        <end position="179"/>
    </location>
</feature>
<feature type="transmembrane region" description="Helical" evidence="1">
    <location>
        <begin position="53"/>
        <end position="73"/>
    </location>
</feature>
<organism evidence="3 4">
    <name type="scientific">Alteromonas arenosi</name>
    <dbReference type="NCBI Taxonomy" id="3055817"/>
    <lineage>
        <taxon>Bacteria</taxon>
        <taxon>Pseudomonadati</taxon>
        <taxon>Pseudomonadota</taxon>
        <taxon>Gammaproteobacteria</taxon>
        <taxon>Alteromonadales</taxon>
        <taxon>Alteromonadaceae</taxon>
        <taxon>Alteromonas/Salinimonas group</taxon>
        <taxon>Alteromonas</taxon>
    </lineage>
</organism>
<keyword evidence="1" id="KW-0472">Membrane</keyword>
<dbReference type="EMBL" id="JAUCBP010000012">
    <property type="protein sequence ID" value="MDM7861850.1"/>
    <property type="molecule type" value="Genomic_DNA"/>
</dbReference>
<keyword evidence="1" id="KW-1133">Transmembrane helix</keyword>
<comment type="caution">
    <text evidence="3">The sequence shown here is derived from an EMBL/GenBank/DDBJ whole genome shotgun (WGS) entry which is preliminary data.</text>
</comment>
<dbReference type="RefSeq" id="WP_289366526.1">
    <property type="nucleotide sequence ID" value="NZ_JAUCBP010000012.1"/>
</dbReference>
<proteinExistence type="predicted"/>
<dbReference type="Pfam" id="PF26604">
    <property type="entry name" value="CBU_0592"/>
    <property type="match status" value="2"/>
</dbReference>
<evidence type="ECO:0000313" key="4">
    <source>
        <dbReference type="Proteomes" id="UP001234343"/>
    </source>
</evidence>
<reference evidence="3 4" key="1">
    <citation type="submission" date="2023-06" db="EMBL/GenBank/DDBJ databases">
        <title>Alteromonas sp. ASW11-36 isolated from intertidal sand.</title>
        <authorList>
            <person name="Li Y."/>
        </authorList>
    </citation>
    <scope>NUCLEOTIDE SEQUENCE [LARGE SCALE GENOMIC DNA]</scope>
    <source>
        <strain evidence="3 4">ASW11-36</strain>
    </source>
</reference>
<evidence type="ECO:0000256" key="1">
    <source>
        <dbReference type="SAM" id="Phobius"/>
    </source>
</evidence>
<gene>
    <name evidence="3" type="ORF">QTP81_14700</name>
</gene>
<dbReference type="Proteomes" id="UP001234343">
    <property type="component" value="Unassembled WGS sequence"/>
</dbReference>
<keyword evidence="4" id="KW-1185">Reference proteome</keyword>
<feature type="transmembrane region" description="Helical" evidence="1">
    <location>
        <begin position="111"/>
        <end position="129"/>
    </location>
</feature>
<sequence length="186" mass="20939">MMISLVGWLGTLLYLANHAYISTVENWRTKLYYSGNLSAAALLVVQSYILSSWQALAINAFWMIVSASLLMGMNLTRIPMTKKSFYLAVLALLTWVALAFLDGTLTKVFSTLGWTSTVVFCLCYLLFTAQKISQRLYLACNTYAAIALLPQLWVTENWPVFCLEVIWAGLSIWGIVKSYDNVHLID</sequence>
<keyword evidence="1" id="KW-0812">Transmembrane</keyword>